<evidence type="ECO:0000256" key="1">
    <source>
        <dbReference type="SAM" id="MobiDB-lite"/>
    </source>
</evidence>
<comment type="caution">
    <text evidence="2">The sequence shown here is derived from an EMBL/GenBank/DDBJ whole genome shotgun (WGS) entry which is preliminary data.</text>
</comment>
<accession>A0A8H6UA11</accession>
<feature type="region of interest" description="Disordered" evidence="1">
    <location>
        <begin position="111"/>
        <end position="145"/>
    </location>
</feature>
<evidence type="ECO:0000313" key="2">
    <source>
        <dbReference type="EMBL" id="KAF6845411.1"/>
    </source>
</evidence>
<protein>
    <submittedName>
        <fullName evidence="2">Uncharacterized protein</fullName>
    </submittedName>
</protein>
<dbReference type="AlphaFoldDB" id="A0A8H6UA11"/>
<keyword evidence="3" id="KW-1185">Reference proteome</keyword>
<reference evidence="2" key="1">
    <citation type="journal article" date="2020" name="Phytopathology">
        <title>Genome Sequence Resources of Colletotrichum truncatum, C. plurivorum, C. musicola, and C. sojae: Four Species Pathogenic to Soybean (Glycine max).</title>
        <authorList>
            <person name="Rogerio F."/>
            <person name="Boufleur T.R."/>
            <person name="Ciampi-Guillardi M."/>
            <person name="Sukno S.A."/>
            <person name="Thon M.R."/>
            <person name="Massola Junior N.S."/>
            <person name="Baroncelli R."/>
        </authorList>
    </citation>
    <scope>NUCLEOTIDE SEQUENCE</scope>
    <source>
        <strain evidence="2">LFN0074</strain>
    </source>
</reference>
<feature type="region of interest" description="Disordered" evidence="1">
    <location>
        <begin position="22"/>
        <end position="42"/>
    </location>
</feature>
<feature type="compositionally biased region" description="Basic and acidic residues" evidence="1">
    <location>
        <begin position="136"/>
        <end position="145"/>
    </location>
</feature>
<organism evidence="2 3">
    <name type="scientific">Colletotrichum musicola</name>
    <dbReference type="NCBI Taxonomy" id="2175873"/>
    <lineage>
        <taxon>Eukaryota</taxon>
        <taxon>Fungi</taxon>
        <taxon>Dikarya</taxon>
        <taxon>Ascomycota</taxon>
        <taxon>Pezizomycotina</taxon>
        <taxon>Sordariomycetes</taxon>
        <taxon>Hypocreomycetidae</taxon>
        <taxon>Glomerellales</taxon>
        <taxon>Glomerellaceae</taxon>
        <taxon>Colletotrichum</taxon>
        <taxon>Colletotrichum orchidearum species complex</taxon>
    </lineage>
</organism>
<dbReference type="EMBL" id="WIGM01000002">
    <property type="protein sequence ID" value="KAF6845411.1"/>
    <property type="molecule type" value="Genomic_DNA"/>
</dbReference>
<feature type="compositionally biased region" description="Basic and acidic residues" evidence="1">
    <location>
        <begin position="24"/>
        <end position="34"/>
    </location>
</feature>
<dbReference type="Proteomes" id="UP000639643">
    <property type="component" value="Unassembled WGS sequence"/>
</dbReference>
<sequence>MAPASLLGLQSQCSVLSAWRGKRAGLEESQEGRKGRQNGRGPPLLYWPCPTWVPREMGPHPPPPTLTVEVMDHEVDDGMSLMNVGVCGPSASAVGTHEVSMCQWPWSMDSTGSAAYRSPTVRHQPSSPGTVLPIAAHDKPQHQQQ</sequence>
<proteinExistence type="predicted"/>
<evidence type="ECO:0000313" key="3">
    <source>
        <dbReference type="Proteomes" id="UP000639643"/>
    </source>
</evidence>
<name>A0A8H6UA11_9PEZI</name>
<gene>
    <name evidence="2" type="ORF">CMUS01_00182</name>
</gene>